<dbReference type="RefSeq" id="WP_114365598.1">
    <property type="nucleotide sequence ID" value="NZ_BHZF01000001.1"/>
</dbReference>
<comment type="caution">
    <text evidence="1">The sequence shown here is derived from an EMBL/GenBank/DDBJ whole genome shotgun (WGS) entry which is preliminary data.</text>
</comment>
<keyword evidence="2" id="KW-1185">Reference proteome</keyword>
<accession>A0A369A6M9</accession>
<gene>
    <name evidence="1" type="ORF">DES35_101289</name>
</gene>
<organism evidence="1 2">
    <name type="scientific">Schleiferia thermophila</name>
    <dbReference type="NCBI Taxonomy" id="884107"/>
    <lineage>
        <taxon>Bacteria</taxon>
        <taxon>Pseudomonadati</taxon>
        <taxon>Bacteroidota</taxon>
        <taxon>Flavobacteriia</taxon>
        <taxon>Flavobacteriales</taxon>
        <taxon>Schleiferiaceae</taxon>
        <taxon>Schleiferia</taxon>
    </lineage>
</organism>
<dbReference type="Proteomes" id="UP000253517">
    <property type="component" value="Unassembled WGS sequence"/>
</dbReference>
<sequence>MNQKTVLIAIALLAVSCKGKKTTTRGPAELPAPSIAESILSKIPSYPYLTLKGKGTYRDQSANQNFRFDIRIQNEDRILAEVSDPILGLRVARLYADGDTFLFINRMEKTYIAGNSTDISRLAGIEIRTDDLIRLVKALPVRWNAHWKPETEGHELIHLYSIIPIDQTDHLNGELFISGFDFKIRKQILSGNPYWLMAAYDYTSQSETIAPRMITFTLKAKGIENHLILSNDRVSSEYFEIKIPEIPNGYTPVRW</sequence>
<dbReference type="AlphaFoldDB" id="A0A369A6M9"/>
<evidence type="ECO:0000313" key="1">
    <source>
        <dbReference type="EMBL" id="RCX05010.1"/>
    </source>
</evidence>
<proteinExistence type="predicted"/>
<dbReference type="Pfam" id="PF14125">
    <property type="entry name" value="DUF4292"/>
    <property type="match status" value="1"/>
</dbReference>
<dbReference type="Gene3D" id="2.50.20.10">
    <property type="entry name" value="Lipoprotein localisation LolA/LolB/LppX"/>
    <property type="match status" value="1"/>
</dbReference>
<protein>
    <submittedName>
        <fullName evidence="1">Uncharacterized protein DUF4292</fullName>
    </submittedName>
</protein>
<reference evidence="1 2" key="1">
    <citation type="submission" date="2018-07" db="EMBL/GenBank/DDBJ databases">
        <title>Genomic Encyclopedia of Type Strains, Phase IV (KMG-IV): sequencing the most valuable type-strain genomes for metagenomic binning, comparative biology and taxonomic classification.</title>
        <authorList>
            <person name="Goeker M."/>
        </authorList>
    </citation>
    <scope>NUCLEOTIDE SEQUENCE [LARGE SCALE GENOMIC DNA]</scope>
    <source>
        <strain evidence="1 2">DSM 21410</strain>
    </source>
</reference>
<dbReference type="InterPro" id="IPR025634">
    <property type="entry name" value="DUF4292"/>
</dbReference>
<name>A0A369A6M9_9FLAO</name>
<dbReference type="EMBL" id="QPJS01000001">
    <property type="protein sequence ID" value="RCX05010.1"/>
    <property type="molecule type" value="Genomic_DNA"/>
</dbReference>
<dbReference type="PROSITE" id="PS51257">
    <property type="entry name" value="PROKAR_LIPOPROTEIN"/>
    <property type="match status" value="1"/>
</dbReference>
<evidence type="ECO:0000313" key="2">
    <source>
        <dbReference type="Proteomes" id="UP000253517"/>
    </source>
</evidence>